<feature type="transmembrane region" description="Helical" evidence="1">
    <location>
        <begin position="7"/>
        <end position="32"/>
    </location>
</feature>
<name>A0A444WF85_9FLAO</name>
<dbReference type="OrthoDB" id="9838293at2"/>
<keyword evidence="1" id="KW-0472">Membrane</keyword>
<dbReference type="Proteomes" id="UP000289775">
    <property type="component" value="Unassembled WGS sequence"/>
</dbReference>
<gene>
    <name evidence="2" type="ORF">NU09_1062</name>
</gene>
<proteinExistence type="predicted"/>
<protein>
    <submittedName>
        <fullName evidence="2">Uncharacterized protein</fullName>
    </submittedName>
</protein>
<feature type="transmembrane region" description="Helical" evidence="1">
    <location>
        <begin position="77"/>
        <end position="96"/>
    </location>
</feature>
<comment type="caution">
    <text evidence="2">The sequence shown here is derived from an EMBL/GenBank/DDBJ whole genome shotgun (WGS) entry which is preliminary data.</text>
</comment>
<sequence>MKTLTRILTVLLNLSVPWLLPILLVFVCFFIYGSGAVGAEKLEKQMFIWHGIYLLIGVIHLFLVYKFIDLLTRTQKIIMVTALAALYGFFLINFMMS</sequence>
<keyword evidence="3" id="KW-1185">Reference proteome</keyword>
<organism evidence="2 3">
    <name type="scientific">Flavobacterium beibuense</name>
    <dbReference type="NCBI Taxonomy" id="657326"/>
    <lineage>
        <taxon>Bacteria</taxon>
        <taxon>Pseudomonadati</taxon>
        <taxon>Bacteroidota</taxon>
        <taxon>Flavobacteriia</taxon>
        <taxon>Flavobacteriales</taxon>
        <taxon>Flavobacteriaceae</taxon>
        <taxon>Flavobacterium</taxon>
    </lineage>
</organism>
<evidence type="ECO:0000313" key="2">
    <source>
        <dbReference type="EMBL" id="RYJ44452.1"/>
    </source>
</evidence>
<dbReference type="RefSeq" id="WP_129750212.1">
    <property type="nucleotide sequence ID" value="NZ_JUIW01000003.1"/>
</dbReference>
<dbReference type="EMBL" id="JUIW01000003">
    <property type="protein sequence ID" value="RYJ44452.1"/>
    <property type="molecule type" value="Genomic_DNA"/>
</dbReference>
<feature type="transmembrane region" description="Helical" evidence="1">
    <location>
        <begin position="47"/>
        <end position="65"/>
    </location>
</feature>
<reference evidence="2 3" key="1">
    <citation type="submission" date="2014-12" db="EMBL/GenBank/DDBJ databases">
        <title>Genome sequence of Flavobacterium beibuense RSKm HC5.</title>
        <authorList>
            <person name="Kim J.F."/>
            <person name="Song J.Y."/>
            <person name="Kwak M.-J."/>
            <person name="Lee S.-W."/>
        </authorList>
    </citation>
    <scope>NUCLEOTIDE SEQUENCE [LARGE SCALE GENOMIC DNA]</scope>
    <source>
        <strain evidence="2 3">RSKm HC5</strain>
    </source>
</reference>
<evidence type="ECO:0000313" key="3">
    <source>
        <dbReference type="Proteomes" id="UP000289775"/>
    </source>
</evidence>
<keyword evidence="1" id="KW-0812">Transmembrane</keyword>
<evidence type="ECO:0000256" key="1">
    <source>
        <dbReference type="SAM" id="Phobius"/>
    </source>
</evidence>
<dbReference type="AlphaFoldDB" id="A0A444WF85"/>
<accession>A0A444WF85</accession>
<keyword evidence="1" id="KW-1133">Transmembrane helix</keyword>